<evidence type="ECO:0000256" key="1">
    <source>
        <dbReference type="SAM" id="MobiDB-lite"/>
    </source>
</evidence>
<keyword evidence="6" id="KW-1185">Reference proteome</keyword>
<gene>
    <name evidence="5" type="primary">25492849</name>
    <name evidence="3" type="ordered locus">MTR_4g075520</name>
    <name evidence="4" type="ORF">MtrunA17_Chr4g0038551</name>
</gene>
<sequence length="2065" mass="231059">MVDLEANQNKQNRKRKQKIHDQPQKPSKLHRSESAQKPQDQQPAKSSTPWNNLQLILCIQDKNLDLNSKLNQAFNFVRSRVDDGAHIDQNCETIKLPRLLGYLNDWILTVLFPPNGKKDWGEGKTPQLDGVEAYMDLRCWEIFKFCLDESLKCRVSLNMSRNLLQTVQFVVRNIMLLLDAFSTSSGEHFKSDETFKLYETALDCVSLVFSSHGGLSNENLDLWVETTGAALGLVQKVYDKNLDGSCVGACALRLLWLVLQPFSKFLRVHPARKGFESFVVKLLEPLLHLSGELHRRVSGSDPIWTGRLVKVIEEVLSHGLFHPVHIDEFLSLHVSEKYVASCDDKPKDSKATIKSYHRHLFDALNEIISRKKAIAMGSLGLIFRLYADSARKFKGTLVVYEGSNTTEKINDLKQPVPGGTSSSNNTSVDIQKSLFNFLVLIMEPLLLEMNACIQAKIDAKLLFSDLCGILKSIGNLLASFMQEKVYVKTEDTSGGACLNFLKKIFNTLIASSTGILCLSNYDTAIMMEMETFILSANEALVAMGYLLEIEYEVIGEDLVNLWLILLSYSAINCNIANAFDQSSLSSTIPALGCQIVNLYSQLRQVQIAILALCKALRLMMTCDGDAEESSSKLLTFLSNDIYSESVERLLSSHKFIHTIYKAMEYIPEGQVSGFIRQITDDISETLRWMKDCSPLVDGNKWRKINLQAELLGRGLSRLYSLVLDSATITEGNSNLVGVAVKELISLLRPYLSNLVLQQPDTICPDTICLDTICKFFTPIIGETVDRAVGKGKVLKKFGRSSQWIFVFFLQLFVSSRSLLRQAISLMPPSLSKKMSVEMGDYSAYSAFELMERADDTDSGFFSWISQPSASLLFVMKLISKFYLKYGSDDSSPLVYIFQSMALQRLVDLDRRIILLTYLQKKHYKSRIKALKEEAAGLASFIMENLACVYQSPVFVSDDVRCEDLVSLAPQINKWNQGIYIANKNSLPIAIWSNLCKNIDIWGKHGSKKQLKEFFSHLLCVSLHRVSSSFPEPDILDDCMLLKRVTLPHISSDLLSDSILFEQKFAHRNLAKIFCSALEESVLPLFRNIACTAVELQSEPNWVEFLSALDNSALVENKEVPVNCSAIQKPVAHSCDDTDVSSRENSSPLTVKSFTDCHQLLNLLSLMSDVNARSFSDIVSCIFNLERLLVNALVYFQSTMYRDYYCEYLRLFVSCRKALRYILAEFIEKTDTIQSSPDSVIFGSSFPVLWLSKSLSVIVGIQEVFSAENISFKSLMFSLMDHTSYALLCIGKHQIIHAFSFDNEAEMPCEEISDHKISHAENHLLSPSEYVDSSKLEALKCLTLMADNLKEHMQNLPVSQKGVRCHVNVGRSLSYENINRLSSAVSCFSGVLWGLTSSLGQTDAKDSGHKEKVLMWKREHGSELNSCIFSFVEVVDFFINKLLNENNQLSESLHDTQNFEKPILNLSLSGTNNLSPECSVSKANSSAGTQKESKRESTCSTSSAIDIVSKIGSDVESMSNPENVNFVASLLATDDSPVPLGLNKPLLQSLVKGDNPEVAILLRQLLIASASLLRLNLLSDDSPLTSSFVPAFIEISQVLLLEFTEMVGVPQQSAFLLLDGVLSYLRELASYFPSTDPTSSNKVYTKLVQIHMRAIGKSILLQGKRATLTLHERQSSTKTLHKGSFEACSSNETYDFCLNELKTRLRVSFKAYIERQSELHLLSMIQAIERALVGVQEGCAVIYDIKTSKDGGEISTLVAAGIDCLDMIIEFVSGRKSLKLIKSHSQSLVSAIFSIIVHLQSPHIFNGNLRCRTVAGTPDPGSAILMCIEVLATVSRKHTLFSMDVGHVGHMLHIPAALFQNFDQHRISKASGPSDSFMVSEEQNYDPAEGVNISHVDHQFTVNLFVACCQLLCTIIRHRPSECKQCVAHLEASVTVLLNCLETVLEKKSIVNEGCFSWEVDEGVKCACFLRRIYEEIKQQKDIFGRQCCLFLSNYISVYSGYGPKRSGIRREIDEALRPGVYALIDACSVDDLQYLHTVFGEGPCRNTLATLQHDYKLNFKYEGKV</sequence>
<dbReference type="Proteomes" id="UP000002051">
    <property type="component" value="Chromosome 4"/>
</dbReference>
<name>A0A072UNF5_MEDTR</name>
<dbReference type="STRING" id="3880.A0A072UNF5"/>
<reference evidence="3 6" key="2">
    <citation type="journal article" date="2014" name="BMC Genomics">
        <title>An improved genome release (version Mt4.0) for the model legume Medicago truncatula.</title>
        <authorList>
            <person name="Tang H."/>
            <person name="Krishnakumar V."/>
            <person name="Bidwell S."/>
            <person name="Rosen B."/>
            <person name="Chan A."/>
            <person name="Zhou S."/>
            <person name="Gentzbittel L."/>
            <person name="Childs K.L."/>
            <person name="Yandell M."/>
            <person name="Gundlach H."/>
            <person name="Mayer K.F."/>
            <person name="Schwartz D.C."/>
            <person name="Town C.D."/>
        </authorList>
    </citation>
    <scope>GENOME REANNOTATION</scope>
    <source>
        <strain evidence="3">A17</strain>
        <strain evidence="5 6">cv. Jemalong A17</strain>
    </source>
</reference>
<evidence type="ECO:0000259" key="2">
    <source>
        <dbReference type="Pfam" id="PF10441"/>
    </source>
</evidence>
<dbReference type="InterPro" id="IPR018849">
    <property type="entry name" value="Urb2/Npa2_C"/>
</dbReference>
<dbReference type="OrthoDB" id="160374at2759"/>
<dbReference type="KEGG" id="mtr:25492849"/>
<reference evidence="4" key="5">
    <citation type="journal article" date="2018" name="Nat. Plants">
        <title>Whole-genome landscape of Medicago truncatula symbiotic genes.</title>
        <authorList>
            <person name="Pecrix Y."/>
            <person name="Gamas P."/>
            <person name="Carrere S."/>
        </authorList>
    </citation>
    <scope>NUCLEOTIDE SEQUENCE</scope>
    <source>
        <tissue evidence="4">Leaves</tissue>
    </source>
</reference>
<dbReference type="EMBL" id="CM001220">
    <property type="protein sequence ID" value="KEH30593.1"/>
    <property type="molecule type" value="Genomic_DNA"/>
</dbReference>
<feature type="compositionally biased region" description="Polar residues" evidence="1">
    <location>
        <begin position="35"/>
        <end position="48"/>
    </location>
</feature>
<dbReference type="GO" id="GO:0005730">
    <property type="term" value="C:nucleolus"/>
    <property type="evidence" value="ECO:0000318"/>
    <property type="project" value="GO_Central"/>
</dbReference>
<dbReference type="Pfam" id="PF10441">
    <property type="entry name" value="Urb2"/>
    <property type="match status" value="1"/>
</dbReference>
<feature type="region of interest" description="Disordered" evidence="1">
    <location>
        <begin position="1"/>
        <end position="48"/>
    </location>
</feature>
<dbReference type="EMBL" id="PSQE01000004">
    <property type="protein sequence ID" value="RHN61613.1"/>
    <property type="molecule type" value="Genomic_DNA"/>
</dbReference>
<proteinExistence type="predicted"/>
<organism evidence="3 6">
    <name type="scientific">Medicago truncatula</name>
    <name type="common">Barrel medic</name>
    <name type="synonym">Medicago tribuloides</name>
    <dbReference type="NCBI Taxonomy" id="3880"/>
    <lineage>
        <taxon>Eukaryota</taxon>
        <taxon>Viridiplantae</taxon>
        <taxon>Streptophyta</taxon>
        <taxon>Embryophyta</taxon>
        <taxon>Tracheophyta</taxon>
        <taxon>Spermatophyta</taxon>
        <taxon>Magnoliopsida</taxon>
        <taxon>eudicotyledons</taxon>
        <taxon>Gunneridae</taxon>
        <taxon>Pentapetalae</taxon>
        <taxon>rosids</taxon>
        <taxon>fabids</taxon>
        <taxon>Fabales</taxon>
        <taxon>Fabaceae</taxon>
        <taxon>Papilionoideae</taxon>
        <taxon>50 kb inversion clade</taxon>
        <taxon>NPAAA clade</taxon>
        <taxon>Hologalegina</taxon>
        <taxon>IRL clade</taxon>
        <taxon>Trifolieae</taxon>
        <taxon>Medicago</taxon>
    </lineage>
</organism>
<protein>
    <submittedName>
        <fullName evidence="4">Putative nucleolar 27S pre-rRNA processing, Urb2/Npa2</fullName>
    </submittedName>
    <submittedName>
        <fullName evidence="3">Urb2/Npa2 family protein</fullName>
    </submittedName>
</protein>
<reference evidence="7" key="4">
    <citation type="journal article" date="2018" name="Nat. Plants">
        <title>Whole-genome landscape of Medicago truncatula symbiotic genes.</title>
        <authorList>
            <person name="Pecrix Y."/>
            <person name="Staton S.E."/>
            <person name="Sallet E."/>
            <person name="Lelandais-Briere C."/>
            <person name="Moreau S."/>
            <person name="Carrere S."/>
            <person name="Blein T."/>
            <person name="Jardinaud M.F."/>
            <person name="Latrasse D."/>
            <person name="Zouine M."/>
            <person name="Zahm M."/>
            <person name="Kreplak J."/>
            <person name="Mayjonade B."/>
            <person name="Satge C."/>
            <person name="Perez M."/>
            <person name="Cauet S."/>
            <person name="Marande W."/>
            <person name="Chantry-Darmon C."/>
            <person name="Lopez-Roques C."/>
            <person name="Bouchez O."/>
            <person name="Berard A."/>
            <person name="Debelle F."/>
            <person name="Munos S."/>
            <person name="Bendahmane A."/>
            <person name="Berges H."/>
            <person name="Niebel A."/>
            <person name="Buitink J."/>
            <person name="Frugier F."/>
            <person name="Benhamed M."/>
            <person name="Crespi M."/>
            <person name="Gouzy J."/>
            <person name="Gamas P."/>
        </authorList>
    </citation>
    <scope>NUCLEOTIDE SEQUENCE [LARGE SCALE GENOMIC DNA]</scope>
    <source>
        <strain evidence="7">cv. Jemalong A17</strain>
    </source>
</reference>
<evidence type="ECO:0000313" key="5">
    <source>
        <dbReference type="EnsemblPlants" id="KEH30593"/>
    </source>
</evidence>
<dbReference type="Gramene" id="rna24096">
    <property type="protein sequence ID" value="RHN61613.1"/>
    <property type="gene ID" value="gene24096"/>
</dbReference>
<dbReference type="PANTHER" id="PTHR15682:SF2">
    <property type="entry name" value="UNHEALTHY RIBOSOME BIOGENESIS PROTEIN 2 HOMOLOG"/>
    <property type="match status" value="1"/>
</dbReference>
<dbReference type="Proteomes" id="UP000265566">
    <property type="component" value="Chromosome 4"/>
</dbReference>
<accession>A0A072UNF5</accession>
<dbReference type="GO" id="GO:0042254">
    <property type="term" value="P:ribosome biogenesis"/>
    <property type="evidence" value="ECO:0000318"/>
    <property type="project" value="GO_Central"/>
</dbReference>
<reference evidence="3 6" key="1">
    <citation type="journal article" date="2011" name="Nature">
        <title>The Medicago genome provides insight into the evolution of rhizobial symbioses.</title>
        <authorList>
            <person name="Young N.D."/>
            <person name="Debelle F."/>
            <person name="Oldroyd G.E."/>
            <person name="Geurts R."/>
            <person name="Cannon S.B."/>
            <person name="Udvardi M.K."/>
            <person name="Benedito V.A."/>
            <person name="Mayer K.F."/>
            <person name="Gouzy J."/>
            <person name="Schoof H."/>
            <person name="Van de Peer Y."/>
            <person name="Proost S."/>
            <person name="Cook D.R."/>
            <person name="Meyers B.C."/>
            <person name="Spannagl M."/>
            <person name="Cheung F."/>
            <person name="De Mita S."/>
            <person name="Krishnakumar V."/>
            <person name="Gundlach H."/>
            <person name="Zhou S."/>
            <person name="Mudge J."/>
            <person name="Bharti A.K."/>
            <person name="Murray J.D."/>
            <person name="Naoumkina M.A."/>
            <person name="Rosen B."/>
            <person name="Silverstein K.A."/>
            <person name="Tang H."/>
            <person name="Rombauts S."/>
            <person name="Zhao P.X."/>
            <person name="Zhou P."/>
            <person name="Barbe V."/>
            <person name="Bardou P."/>
            <person name="Bechner M."/>
            <person name="Bellec A."/>
            <person name="Berger A."/>
            <person name="Berges H."/>
            <person name="Bidwell S."/>
            <person name="Bisseling T."/>
            <person name="Choisne N."/>
            <person name="Couloux A."/>
            <person name="Denny R."/>
            <person name="Deshpande S."/>
            <person name="Dai X."/>
            <person name="Doyle J.J."/>
            <person name="Dudez A.M."/>
            <person name="Farmer A.D."/>
            <person name="Fouteau S."/>
            <person name="Franken C."/>
            <person name="Gibelin C."/>
            <person name="Gish J."/>
            <person name="Goldstein S."/>
            <person name="Gonzalez A.J."/>
            <person name="Green P.J."/>
            <person name="Hallab A."/>
            <person name="Hartog M."/>
            <person name="Hua A."/>
            <person name="Humphray S.J."/>
            <person name="Jeong D.H."/>
            <person name="Jing Y."/>
            <person name="Jocker A."/>
            <person name="Kenton S.M."/>
            <person name="Kim D.J."/>
            <person name="Klee K."/>
            <person name="Lai H."/>
            <person name="Lang C."/>
            <person name="Lin S."/>
            <person name="Macmil S.L."/>
            <person name="Magdelenat G."/>
            <person name="Matthews L."/>
            <person name="McCorrison J."/>
            <person name="Monaghan E.L."/>
            <person name="Mun J.H."/>
            <person name="Najar F.Z."/>
            <person name="Nicholson C."/>
            <person name="Noirot C."/>
            <person name="O'Bleness M."/>
            <person name="Paule C.R."/>
            <person name="Poulain J."/>
            <person name="Prion F."/>
            <person name="Qin B."/>
            <person name="Qu C."/>
            <person name="Retzel E.F."/>
            <person name="Riddle C."/>
            <person name="Sallet E."/>
            <person name="Samain S."/>
            <person name="Samson N."/>
            <person name="Sanders I."/>
            <person name="Saurat O."/>
            <person name="Scarpelli C."/>
            <person name="Schiex T."/>
            <person name="Segurens B."/>
            <person name="Severin A.J."/>
            <person name="Sherrier D.J."/>
            <person name="Shi R."/>
            <person name="Sims S."/>
            <person name="Singer S.R."/>
            <person name="Sinharoy S."/>
            <person name="Sterck L."/>
            <person name="Viollet A."/>
            <person name="Wang B.B."/>
            <person name="Wang K."/>
            <person name="Wang M."/>
            <person name="Wang X."/>
            <person name="Warfsmann J."/>
            <person name="Weissenbach J."/>
            <person name="White D.D."/>
            <person name="White J.D."/>
            <person name="Wiley G.B."/>
            <person name="Wincker P."/>
            <person name="Xing Y."/>
            <person name="Yang L."/>
            <person name="Yao Z."/>
            <person name="Ying F."/>
            <person name="Zhai J."/>
            <person name="Zhou L."/>
            <person name="Zuber A."/>
            <person name="Denarie J."/>
            <person name="Dixon R.A."/>
            <person name="May G.D."/>
            <person name="Schwartz D.C."/>
            <person name="Rogers J."/>
            <person name="Quetier F."/>
            <person name="Town C.D."/>
            <person name="Roe B.A."/>
        </authorList>
    </citation>
    <scope>NUCLEOTIDE SEQUENCE [LARGE SCALE GENOMIC DNA]</scope>
    <source>
        <strain evidence="3">A17</strain>
        <strain evidence="5 6">cv. Jemalong A17</strain>
    </source>
</reference>
<dbReference type="PANTHER" id="PTHR15682">
    <property type="entry name" value="UNHEALTHY RIBOSOME BIOGENESIS PROTEIN 2 HOMOLOG"/>
    <property type="match status" value="1"/>
</dbReference>
<feature type="domain" description="Nucleolar 27S pre-rRNA processing Urb2/Npa2 C-terminal" evidence="2">
    <location>
        <begin position="1825"/>
        <end position="2064"/>
    </location>
</feature>
<evidence type="ECO:0000313" key="7">
    <source>
        <dbReference type="Proteomes" id="UP000265566"/>
    </source>
</evidence>
<evidence type="ECO:0000313" key="3">
    <source>
        <dbReference type="EMBL" id="KEH30593.1"/>
    </source>
</evidence>
<reference evidence="5" key="3">
    <citation type="submission" date="2015-04" db="UniProtKB">
        <authorList>
            <consortium name="EnsemblPlants"/>
        </authorList>
    </citation>
    <scope>IDENTIFICATION</scope>
    <source>
        <strain evidence="5">cv. Jemalong A17</strain>
    </source>
</reference>
<dbReference type="ExpressionAtlas" id="A0A072UNF5">
    <property type="expression patterns" value="differential"/>
</dbReference>
<evidence type="ECO:0000313" key="4">
    <source>
        <dbReference type="EMBL" id="RHN61613.1"/>
    </source>
</evidence>
<dbReference type="EnsemblPlants" id="KEH30593">
    <property type="protein sequence ID" value="KEH30593"/>
    <property type="gene ID" value="MTR_4g075520"/>
</dbReference>
<dbReference type="InterPro" id="IPR052609">
    <property type="entry name" value="Ribosome_Biogenesis_Reg"/>
</dbReference>
<evidence type="ECO:0000313" key="6">
    <source>
        <dbReference type="Proteomes" id="UP000002051"/>
    </source>
</evidence>